<evidence type="ECO:0000256" key="3">
    <source>
        <dbReference type="ARBA" id="ARBA00023237"/>
    </source>
</evidence>
<dbReference type="SUPFAM" id="SSF103088">
    <property type="entry name" value="OmpA-like"/>
    <property type="match status" value="1"/>
</dbReference>
<evidence type="ECO:0000256" key="5">
    <source>
        <dbReference type="SAM" id="SignalP"/>
    </source>
</evidence>
<evidence type="ECO:0000313" key="7">
    <source>
        <dbReference type="EMBL" id="RBW54559.1"/>
    </source>
</evidence>
<evidence type="ECO:0000256" key="2">
    <source>
        <dbReference type="ARBA" id="ARBA00023136"/>
    </source>
</evidence>
<gene>
    <name evidence="7" type="ORF">DS909_12045</name>
</gene>
<organism evidence="7 8">
    <name type="scientific">Phaeobacter gallaeciensis</name>
    <dbReference type="NCBI Taxonomy" id="60890"/>
    <lineage>
        <taxon>Bacteria</taxon>
        <taxon>Pseudomonadati</taxon>
        <taxon>Pseudomonadota</taxon>
        <taxon>Alphaproteobacteria</taxon>
        <taxon>Rhodobacterales</taxon>
        <taxon>Roseobacteraceae</taxon>
        <taxon>Phaeobacter</taxon>
    </lineage>
</organism>
<feature type="signal peptide" evidence="5">
    <location>
        <begin position="1"/>
        <end position="18"/>
    </location>
</feature>
<dbReference type="PRINTS" id="PR01021">
    <property type="entry name" value="OMPADOMAIN"/>
</dbReference>
<dbReference type="InterPro" id="IPR036737">
    <property type="entry name" value="OmpA-like_sf"/>
</dbReference>
<keyword evidence="5" id="KW-0732">Signal</keyword>
<dbReference type="Gene3D" id="3.30.1330.60">
    <property type="entry name" value="OmpA-like domain"/>
    <property type="match status" value="1"/>
</dbReference>
<evidence type="ECO:0000256" key="1">
    <source>
        <dbReference type="ARBA" id="ARBA00004442"/>
    </source>
</evidence>
<feature type="chain" id="PRO_5016792911" evidence="5">
    <location>
        <begin position="19"/>
        <end position="301"/>
    </location>
</feature>
<dbReference type="EMBL" id="QOCE01000031">
    <property type="protein sequence ID" value="RBW54559.1"/>
    <property type="molecule type" value="Genomic_DNA"/>
</dbReference>
<dbReference type="OrthoDB" id="9792021at2"/>
<keyword evidence="3" id="KW-0998">Cell outer membrane</keyword>
<dbReference type="PANTHER" id="PTHR30329:SF21">
    <property type="entry name" value="LIPOPROTEIN YIAD-RELATED"/>
    <property type="match status" value="1"/>
</dbReference>
<dbReference type="Proteomes" id="UP000252706">
    <property type="component" value="Unassembled WGS sequence"/>
</dbReference>
<dbReference type="PANTHER" id="PTHR30329">
    <property type="entry name" value="STATOR ELEMENT OF FLAGELLAR MOTOR COMPLEX"/>
    <property type="match status" value="1"/>
</dbReference>
<dbReference type="InterPro" id="IPR006664">
    <property type="entry name" value="OMP_bac"/>
</dbReference>
<name>A0A366WWN8_9RHOB</name>
<evidence type="ECO:0000259" key="6">
    <source>
        <dbReference type="PROSITE" id="PS51123"/>
    </source>
</evidence>
<keyword evidence="2 4" id="KW-0472">Membrane</keyword>
<accession>A0A366WWN8</accession>
<dbReference type="InterPro" id="IPR006665">
    <property type="entry name" value="OmpA-like"/>
</dbReference>
<comment type="subcellular location">
    <subcellularLocation>
        <location evidence="1">Cell outer membrane</location>
    </subcellularLocation>
</comment>
<dbReference type="InterPro" id="IPR050330">
    <property type="entry name" value="Bact_OuterMem_StrucFunc"/>
</dbReference>
<reference evidence="7 8" key="1">
    <citation type="submission" date="2018-07" db="EMBL/GenBank/DDBJ databases">
        <title>Modular assembly of carbohydrate-degrading microbial communities in the ocean.</title>
        <authorList>
            <person name="Enke T.N."/>
            <person name="Datta M.S."/>
            <person name="Schwartzman J.A."/>
            <person name="Cermak N."/>
            <person name="Schmitz D.A."/>
            <person name="Barrere J."/>
            <person name="Cordero O.X."/>
        </authorList>
    </citation>
    <scope>NUCLEOTIDE SEQUENCE [LARGE SCALE GENOMIC DNA]</scope>
    <source>
        <strain evidence="7 8">C3M10</strain>
    </source>
</reference>
<comment type="caution">
    <text evidence="7">The sequence shown here is derived from an EMBL/GenBank/DDBJ whole genome shotgun (WGS) entry which is preliminary data.</text>
</comment>
<evidence type="ECO:0000256" key="4">
    <source>
        <dbReference type="PROSITE-ProRule" id="PRU00473"/>
    </source>
</evidence>
<dbReference type="AlphaFoldDB" id="A0A366WWN8"/>
<evidence type="ECO:0000313" key="8">
    <source>
        <dbReference type="Proteomes" id="UP000252706"/>
    </source>
</evidence>
<proteinExistence type="predicted"/>
<dbReference type="CDD" id="cd07185">
    <property type="entry name" value="OmpA_C-like"/>
    <property type="match status" value="1"/>
</dbReference>
<dbReference type="PROSITE" id="PS51123">
    <property type="entry name" value="OMPA_2"/>
    <property type="match status" value="1"/>
</dbReference>
<sequence>MMRFLLSCALVMAMPVAAQELQLPFGAKQLTDRVNPLTSYDLPTGPFANDALPVRTLEGRVEKRSWRVGVGAGTTLQVLAPLRTQLQEAGYDILLDCAARACGGFDFRFGTDVIPAPDMFVAVRDYRFLSATKGDQALSLLVSRQSPDAYIQIIRVSPGTQKIVPIVTEAERPAPSEKSFSDLLKSDGHAVLDGLAFKEGANTLQEEEVPALQALVDALVTDPDLRVVLVGHTDNIGALEANIKLGKARAQAVRELLVGRYGIASDRVQAEGMGYLAPIRTNETAKGRDINRRVEVVTLSR</sequence>
<dbReference type="GO" id="GO:0009279">
    <property type="term" value="C:cell outer membrane"/>
    <property type="evidence" value="ECO:0007669"/>
    <property type="project" value="UniProtKB-SubCell"/>
</dbReference>
<protein>
    <submittedName>
        <fullName evidence="7">OmpA family protein</fullName>
    </submittedName>
</protein>
<dbReference type="Pfam" id="PF00691">
    <property type="entry name" value="OmpA"/>
    <property type="match status" value="1"/>
</dbReference>
<feature type="domain" description="OmpA-like" evidence="6">
    <location>
        <begin position="184"/>
        <end position="301"/>
    </location>
</feature>